<gene>
    <name evidence="1" type="ORF">D5R40_15260</name>
</gene>
<dbReference type="Pfam" id="PF01724">
    <property type="entry name" value="DUF29"/>
    <property type="match status" value="1"/>
</dbReference>
<name>A0A3N6QXS1_9CYAN</name>
<evidence type="ECO:0000313" key="2">
    <source>
        <dbReference type="Proteomes" id="UP000269154"/>
    </source>
</evidence>
<keyword evidence="2" id="KW-1185">Reference proteome</keyword>
<dbReference type="Proteomes" id="UP000269154">
    <property type="component" value="Unassembled WGS sequence"/>
</dbReference>
<comment type="caution">
    <text evidence="1">The sequence shown here is derived from an EMBL/GenBank/DDBJ whole genome shotgun (WGS) entry which is preliminary data.</text>
</comment>
<dbReference type="RefSeq" id="WP_124145487.1">
    <property type="nucleotide sequence ID" value="NZ_CAWOKI010000089.1"/>
</dbReference>
<dbReference type="InterPro" id="IPR002636">
    <property type="entry name" value="DUF29"/>
</dbReference>
<protein>
    <submittedName>
        <fullName evidence="1">DUF29 domain-containing protein</fullName>
    </submittedName>
</protein>
<reference evidence="1 2" key="1">
    <citation type="journal article" date="2018" name="ACS Chem. Biol.">
        <title>Ketoreductase domain dysfunction expands chemodiversity: malyngamide biosynthesis in the cyanobacterium Okeania hirsuta.</title>
        <authorList>
            <person name="Moss N.A."/>
            <person name="Leao T."/>
            <person name="Rankin M."/>
            <person name="McCullough T.M."/>
            <person name="Qu P."/>
            <person name="Korobeynikov A."/>
            <person name="Smith J.L."/>
            <person name="Gerwick L."/>
            <person name="Gerwick W.H."/>
        </authorList>
    </citation>
    <scope>NUCLEOTIDE SEQUENCE [LARGE SCALE GENOMIC DNA]</scope>
    <source>
        <strain evidence="1 2">PAB10Feb10-1</strain>
    </source>
</reference>
<proteinExistence type="predicted"/>
<dbReference type="AlphaFoldDB" id="A0A3N6QXS1"/>
<dbReference type="Gene3D" id="1.20.1220.20">
    <property type="entry name" value="Uncharcterised protein PF01724"/>
    <property type="match status" value="1"/>
</dbReference>
<dbReference type="EMBL" id="RCBY01000079">
    <property type="protein sequence ID" value="RQH42166.1"/>
    <property type="molecule type" value="Genomic_DNA"/>
</dbReference>
<organism evidence="1 2">
    <name type="scientific">Okeania hirsuta</name>
    <dbReference type="NCBI Taxonomy" id="1458930"/>
    <lineage>
        <taxon>Bacteria</taxon>
        <taxon>Bacillati</taxon>
        <taxon>Cyanobacteriota</taxon>
        <taxon>Cyanophyceae</taxon>
        <taxon>Oscillatoriophycideae</taxon>
        <taxon>Oscillatoriales</taxon>
        <taxon>Microcoleaceae</taxon>
        <taxon>Okeania</taxon>
    </lineage>
</organism>
<evidence type="ECO:0000313" key="1">
    <source>
        <dbReference type="EMBL" id="RQH42166.1"/>
    </source>
</evidence>
<sequence>MINQITALKLLYEEDYFLWLEETIKLLNNRQLENLDYENLIEELEALGRSEKSTVESFVTLIIQHLLFYQYWSEERANNSRHWHGEILTFRTQLEYKLTINLRNHLAERLDYLYGKARKIAQAKSRLQLPEINPYSLEQILDEDWLPE</sequence>
<dbReference type="PANTHER" id="PTHR34235:SF3">
    <property type="entry name" value="SLR1203 PROTEIN"/>
    <property type="match status" value="1"/>
</dbReference>
<dbReference type="OrthoDB" id="5769308at2"/>
<accession>A0A3N6QXS1</accession>
<dbReference type="PANTHER" id="PTHR34235">
    <property type="entry name" value="SLR1203 PROTEIN-RELATED"/>
    <property type="match status" value="1"/>
</dbReference>